<dbReference type="PANTHER" id="PTHR38593">
    <property type="entry name" value="BLR2558 PROTEIN"/>
    <property type="match status" value="1"/>
</dbReference>
<dbReference type="RefSeq" id="WP_127704533.1">
    <property type="nucleotide sequence ID" value="NZ_SACK01000003.1"/>
</dbReference>
<evidence type="ECO:0000256" key="1">
    <source>
        <dbReference type="SAM" id="SignalP"/>
    </source>
</evidence>
<gene>
    <name evidence="3" type="ORF">EOD41_09260</name>
</gene>
<accession>A0A3S3TH00</accession>
<protein>
    <submittedName>
        <fullName evidence="3">DUF4142 domain-containing protein</fullName>
    </submittedName>
</protein>
<comment type="caution">
    <text evidence="3">The sequence shown here is derived from an EMBL/GenBank/DDBJ whole genome shotgun (WGS) entry which is preliminary data.</text>
</comment>
<feature type="signal peptide" evidence="1">
    <location>
        <begin position="1"/>
        <end position="20"/>
    </location>
</feature>
<keyword evidence="1" id="KW-0732">Signal</keyword>
<evidence type="ECO:0000313" key="4">
    <source>
        <dbReference type="Proteomes" id="UP000282759"/>
    </source>
</evidence>
<dbReference type="OrthoDB" id="883203at2"/>
<dbReference type="InterPro" id="IPR025419">
    <property type="entry name" value="DUF4142"/>
</dbReference>
<organism evidence="3 4">
    <name type="scientific">Mucilaginibacter limnophilus</name>
    <dbReference type="NCBI Taxonomy" id="1932778"/>
    <lineage>
        <taxon>Bacteria</taxon>
        <taxon>Pseudomonadati</taxon>
        <taxon>Bacteroidota</taxon>
        <taxon>Sphingobacteriia</taxon>
        <taxon>Sphingobacteriales</taxon>
        <taxon>Sphingobacteriaceae</taxon>
        <taxon>Mucilaginibacter</taxon>
    </lineage>
</organism>
<sequence>MSRFICSVFGLLLIAFVALQGCEQKRRAKNFNSNSQTQVDDDSYRFVQSAVLGSQTEIEASIATKNSSKNPKVLAFADMIIKDHKALLDKLREVQDDKMVSHMDTMSTERQQQVLALSKQPAGFDKAYAQMMVEEHEKAVQLFSEASHSRIKSVSDLAEKTVPKLKAHLDSAKALQASLK</sequence>
<dbReference type="InterPro" id="IPR012347">
    <property type="entry name" value="Ferritin-like"/>
</dbReference>
<dbReference type="EMBL" id="SACK01000003">
    <property type="protein sequence ID" value="RVU00816.1"/>
    <property type="molecule type" value="Genomic_DNA"/>
</dbReference>
<dbReference type="Pfam" id="PF13628">
    <property type="entry name" value="DUF4142"/>
    <property type="match status" value="1"/>
</dbReference>
<evidence type="ECO:0000313" key="3">
    <source>
        <dbReference type="EMBL" id="RVU00816.1"/>
    </source>
</evidence>
<proteinExistence type="predicted"/>
<feature type="domain" description="DUF4142" evidence="2">
    <location>
        <begin position="45"/>
        <end position="175"/>
    </location>
</feature>
<dbReference type="PROSITE" id="PS51257">
    <property type="entry name" value="PROKAR_LIPOPROTEIN"/>
    <property type="match status" value="1"/>
</dbReference>
<reference evidence="3 4" key="1">
    <citation type="submission" date="2019-01" db="EMBL/GenBank/DDBJ databases">
        <authorList>
            <person name="Chen W.-M."/>
        </authorList>
    </citation>
    <scope>NUCLEOTIDE SEQUENCE [LARGE SCALE GENOMIC DNA]</scope>
    <source>
        <strain evidence="3 4">YBJ-36</strain>
    </source>
</reference>
<dbReference type="AlphaFoldDB" id="A0A3S3TH00"/>
<dbReference type="Gene3D" id="1.20.1260.10">
    <property type="match status" value="1"/>
</dbReference>
<keyword evidence="4" id="KW-1185">Reference proteome</keyword>
<dbReference type="Proteomes" id="UP000282759">
    <property type="component" value="Unassembled WGS sequence"/>
</dbReference>
<dbReference type="PANTHER" id="PTHR38593:SF1">
    <property type="entry name" value="BLR2558 PROTEIN"/>
    <property type="match status" value="1"/>
</dbReference>
<name>A0A3S3TH00_9SPHI</name>
<evidence type="ECO:0000259" key="2">
    <source>
        <dbReference type="Pfam" id="PF13628"/>
    </source>
</evidence>
<feature type="chain" id="PRO_5018663555" evidence="1">
    <location>
        <begin position="21"/>
        <end position="180"/>
    </location>
</feature>